<accession>A0A8C0VV32</accession>
<evidence type="ECO:0000313" key="1">
    <source>
        <dbReference type="Ensembl" id="ENSCCNP00000001248.1"/>
    </source>
</evidence>
<dbReference type="Ensembl" id="ENSCCNT00000001639.1">
    <property type="protein sequence ID" value="ENSCCNP00000001248.1"/>
    <property type="gene ID" value="ENSCCNG00000001374.1"/>
</dbReference>
<proteinExistence type="predicted"/>
<name>A0A8C0VV32_CASCN</name>
<sequence>MLHNFTLNNDNHQLGVLTILECRAPRPVPHTPGHCKGSSPFILLQQSHTLPFPSSHQLVHHPGFMGRFSLTRPKPTTGKDARPATWKLGLQGFPEKQSARSWPGALSHRPICVWSVYHLCILALGTKCSSSASKCSVVCILHKILVLNTLLISRLLFPLLSPGQVWWQAVWGVSSIDVSIRNFFSIHHLHCPPPHP</sequence>
<protein>
    <submittedName>
        <fullName evidence="1">Uncharacterized protein</fullName>
    </submittedName>
</protein>
<organism evidence="1">
    <name type="scientific">Castor canadensis</name>
    <name type="common">American beaver</name>
    <dbReference type="NCBI Taxonomy" id="51338"/>
    <lineage>
        <taxon>Eukaryota</taxon>
        <taxon>Metazoa</taxon>
        <taxon>Chordata</taxon>
        <taxon>Craniata</taxon>
        <taxon>Vertebrata</taxon>
        <taxon>Euteleostomi</taxon>
        <taxon>Mammalia</taxon>
        <taxon>Eutheria</taxon>
        <taxon>Euarchontoglires</taxon>
        <taxon>Glires</taxon>
        <taxon>Rodentia</taxon>
        <taxon>Castorimorpha</taxon>
        <taxon>Castoridae</taxon>
        <taxon>Castor</taxon>
    </lineage>
</organism>
<dbReference type="AlphaFoldDB" id="A0A8C0VV32"/>
<reference evidence="1" key="1">
    <citation type="submission" date="2023-09" db="UniProtKB">
        <authorList>
            <consortium name="Ensembl"/>
        </authorList>
    </citation>
    <scope>IDENTIFICATION</scope>
</reference>